<keyword evidence="5 9" id="KW-0812">Transmembrane</keyword>
<reference evidence="10 11" key="1">
    <citation type="submission" date="2016-03" db="EMBL/GenBank/DDBJ databases">
        <authorList>
            <person name="Devillers H."/>
        </authorList>
    </citation>
    <scope>NUCLEOTIDE SEQUENCE [LARGE SCALE GENOMIC DNA]</scope>
    <source>
        <strain evidence="10">CBS 11717</strain>
    </source>
</reference>
<evidence type="ECO:0000256" key="8">
    <source>
        <dbReference type="ARBA" id="ARBA00039330"/>
    </source>
</evidence>
<accession>A0A1G4IMU1</accession>
<dbReference type="EMBL" id="LT598462">
    <property type="protein sequence ID" value="SCU77966.1"/>
    <property type="molecule type" value="Genomic_DNA"/>
</dbReference>
<dbReference type="AlphaFoldDB" id="A0A1G4IMU1"/>
<keyword evidence="7 9" id="KW-0472">Membrane</keyword>
<feature type="transmembrane region" description="Helical" evidence="9">
    <location>
        <begin position="198"/>
        <end position="220"/>
    </location>
</feature>
<dbReference type="InterPro" id="IPR011701">
    <property type="entry name" value="MFS"/>
</dbReference>
<feature type="transmembrane region" description="Helical" evidence="9">
    <location>
        <begin position="123"/>
        <end position="145"/>
    </location>
</feature>
<comment type="subcellular location">
    <subcellularLocation>
        <location evidence="1">Vacuole membrane</location>
        <topology evidence="1">Multi-pass membrane protein</topology>
    </subcellularLocation>
</comment>
<dbReference type="OrthoDB" id="199930at2759"/>
<dbReference type="InterPro" id="IPR036259">
    <property type="entry name" value="MFS_trans_sf"/>
</dbReference>
<feature type="transmembrane region" description="Helical" evidence="9">
    <location>
        <begin position="356"/>
        <end position="375"/>
    </location>
</feature>
<dbReference type="GO" id="GO:0022857">
    <property type="term" value="F:transmembrane transporter activity"/>
    <property type="evidence" value="ECO:0007669"/>
    <property type="project" value="InterPro"/>
</dbReference>
<feature type="transmembrane region" description="Helical" evidence="9">
    <location>
        <begin position="93"/>
        <end position="111"/>
    </location>
</feature>
<dbReference type="Gene3D" id="1.20.1250.20">
    <property type="entry name" value="MFS general substrate transporter like domains"/>
    <property type="match status" value="1"/>
</dbReference>
<gene>
    <name evidence="10" type="ORF">LAMI_0A02938G</name>
</gene>
<evidence type="ECO:0000256" key="7">
    <source>
        <dbReference type="ARBA" id="ARBA00023136"/>
    </source>
</evidence>
<evidence type="ECO:0000256" key="3">
    <source>
        <dbReference type="ARBA" id="ARBA00022448"/>
    </source>
</evidence>
<keyword evidence="6 9" id="KW-1133">Transmembrane helix</keyword>
<dbReference type="PANTHER" id="PTHR21576">
    <property type="entry name" value="UNCHARACTERIZED NODULIN-LIKE PROTEIN"/>
    <property type="match status" value="1"/>
</dbReference>
<dbReference type="GO" id="GO:0000329">
    <property type="term" value="C:fungal-type vacuole membrane"/>
    <property type="evidence" value="ECO:0007669"/>
    <property type="project" value="TreeGrafter"/>
</dbReference>
<evidence type="ECO:0000313" key="10">
    <source>
        <dbReference type="EMBL" id="SCU77966.1"/>
    </source>
</evidence>
<organism evidence="10 11">
    <name type="scientific">Lachancea mirantina</name>
    <dbReference type="NCBI Taxonomy" id="1230905"/>
    <lineage>
        <taxon>Eukaryota</taxon>
        <taxon>Fungi</taxon>
        <taxon>Dikarya</taxon>
        <taxon>Ascomycota</taxon>
        <taxon>Saccharomycotina</taxon>
        <taxon>Saccharomycetes</taxon>
        <taxon>Saccharomycetales</taxon>
        <taxon>Saccharomycetaceae</taxon>
        <taxon>Lachancea</taxon>
    </lineage>
</organism>
<evidence type="ECO:0000256" key="4">
    <source>
        <dbReference type="ARBA" id="ARBA00022554"/>
    </source>
</evidence>
<dbReference type="Pfam" id="PF07690">
    <property type="entry name" value="MFS_1"/>
    <property type="match status" value="1"/>
</dbReference>
<evidence type="ECO:0000256" key="2">
    <source>
        <dbReference type="ARBA" id="ARBA00008335"/>
    </source>
</evidence>
<evidence type="ECO:0000256" key="5">
    <source>
        <dbReference type="ARBA" id="ARBA00022692"/>
    </source>
</evidence>
<feature type="transmembrane region" description="Helical" evidence="9">
    <location>
        <begin position="157"/>
        <end position="178"/>
    </location>
</feature>
<protein>
    <recommendedName>
        <fullName evidence="8">Probable transporter MCH1</fullName>
    </recommendedName>
</protein>
<dbReference type="Proteomes" id="UP000191024">
    <property type="component" value="Chromosome A"/>
</dbReference>
<feature type="transmembrane region" description="Helical" evidence="9">
    <location>
        <begin position="303"/>
        <end position="321"/>
    </location>
</feature>
<keyword evidence="3" id="KW-0813">Transport</keyword>
<feature type="transmembrane region" description="Helical" evidence="9">
    <location>
        <begin position="431"/>
        <end position="453"/>
    </location>
</feature>
<dbReference type="SUPFAM" id="SSF103473">
    <property type="entry name" value="MFS general substrate transporter"/>
    <property type="match status" value="1"/>
</dbReference>
<keyword evidence="11" id="KW-1185">Reference proteome</keyword>
<feature type="transmembrane region" description="Helical" evidence="9">
    <location>
        <begin position="333"/>
        <end position="350"/>
    </location>
</feature>
<comment type="similarity">
    <text evidence="2">Belongs to the major facilitator superfamily.</text>
</comment>
<proteinExistence type="inferred from homology"/>
<evidence type="ECO:0000256" key="1">
    <source>
        <dbReference type="ARBA" id="ARBA00004128"/>
    </source>
</evidence>
<evidence type="ECO:0000256" key="6">
    <source>
        <dbReference type="ARBA" id="ARBA00022989"/>
    </source>
</evidence>
<feature type="transmembrane region" description="Helical" evidence="9">
    <location>
        <begin position="31"/>
        <end position="53"/>
    </location>
</feature>
<evidence type="ECO:0000256" key="9">
    <source>
        <dbReference type="SAM" id="Phobius"/>
    </source>
</evidence>
<keyword evidence="4" id="KW-0926">Vacuole</keyword>
<feature type="transmembrane region" description="Helical" evidence="9">
    <location>
        <begin position="263"/>
        <end position="283"/>
    </location>
</feature>
<evidence type="ECO:0000313" key="11">
    <source>
        <dbReference type="Proteomes" id="UP000191024"/>
    </source>
</evidence>
<sequence>MPSLSALEHSLTVQVRAILHKRYSLRTLRHLAFAIALVSCIAAGLITVISLFTRPWKTHMHYTALEINLLASAVNLGGYLTPPFLGVLSDSHGPVVLSWLAVIAFVPSYAYSAHTFQQGEGSFALSVVAFCAIGVATSALYFSALLTCAKLHPESKLLSISLPTTFYGLSSLVASAVLKHPWFWNGRKYLDLARVFKAFAWFYVVVGLATWVSTSIVAILKTTAEDEEHEPLIPGDDAADLASLELADLDYSKRFSAFARDPSAYLLLLITFLTIGSLEMFLANMGSVASLLYPGEKLIQAKVLSFYAFSSTSARILVGLASDLLHSGGISRIWVLYFMIVVGLCSQILPTIRSPPLTLIGILSGASYGGLFTAIPTMTLSIWGDRIFGTAYGCFMVAPALGSTLFGLYYAHVYDHNCDSNTAGSSCIAPAFSVTSFSFLAALVASICVSYTMKRHQIKMPTRGPE</sequence>
<dbReference type="PANTHER" id="PTHR21576:SF45">
    <property type="entry name" value="TRANSPORTER MCH1-RELATED"/>
    <property type="match status" value="1"/>
</dbReference>
<feature type="transmembrane region" description="Helical" evidence="9">
    <location>
        <begin position="59"/>
        <end position="81"/>
    </location>
</feature>
<feature type="transmembrane region" description="Helical" evidence="9">
    <location>
        <begin position="387"/>
        <end position="411"/>
    </location>
</feature>
<name>A0A1G4IMU1_9SACH</name>